<dbReference type="SMART" id="SM01152">
    <property type="entry name" value="DUF167"/>
    <property type="match status" value="1"/>
</dbReference>
<comment type="similarity">
    <text evidence="1 2">Belongs to the UPF0235 family.</text>
</comment>
<dbReference type="SUPFAM" id="SSF69786">
    <property type="entry name" value="YggU-like"/>
    <property type="match status" value="1"/>
</dbReference>
<dbReference type="HAMAP" id="MF_00634">
    <property type="entry name" value="UPF0235"/>
    <property type="match status" value="1"/>
</dbReference>
<proteinExistence type="inferred from homology"/>
<sequence length="105" mass="11519">MSPIKPHQNHSVLYVWATPGAAKDRLGEIVLDADQHPNLKVYVTAIAEKGLANKAIIALLSKKLGIAKSLFEIIVGEKDRHKRILIQVPVDELERSLKAATGSLF</sequence>
<evidence type="ECO:0000256" key="1">
    <source>
        <dbReference type="ARBA" id="ARBA00010364"/>
    </source>
</evidence>
<dbReference type="InterPro" id="IPR036591">
    <property type="entry name" value="YggU-like_sf"/>
</dbReference>
<dbReference type="EMBL" id="CP054719">
    <property type="protein sequence ID" value="QOL20192.1"/>
    <property type="molecule type" value="Genomic_DNA"/>
</dbReference>
<evidence type="ECO:0000313" key="3">
    <source>
        <dbReference type="EMBL" id="QOL20192.1"/>
    </source>
</evidence>
<dbReference type="Pfam" id="PF02594">
    <property type="entry name" value="DUF167"/>
    <property type="match status" value="1"/>
</dbReference>
<dbReference type="KEGG" id="pbal:CPBP_00973"/>
<dbReference type="AlphaFoldDB" id="A0A7L9RUF7"/>
<evidence type="ECO:0000256" key="2">
    <source>
        <dbReference type="HAMAP-Rule" id="MF_00634"/>
    </source>
</evidence>
<evidence type="ECO:0000313" key="4">
    <source>
        <dbReference type="Proteomes" id="UP000594001"/>
    </source>
</evidence>
<gene>
    <name evidence="3" type="ORF">CPBP_00973</name>
</gene>
<dbReference type="InterPro" id="IPR003746">
    <property type="entry name" value="DUF167"/>
</dbReference>
<dbReference type="Proteomes" id="UP000594001">
    <property type="component" value="Chromosome"/>
</dbReference>
<accession>A0A7L9RUF7</accession>
<protein>
    <recommendedName>
        <fullName evidence="2">UPF0235 protein CPBP_00973</fullName>
    </recommendedName>
</protein>
<dbReference type="Gene3D" id="3.30.1200.10">
    <property type="entry name" value="YggU-like"/>
    <property type="match status" value="1"/>
</dbReference>
<reference evidence="3 4" key="1">
    <citation type="submission" date="2020-06" db="EMBL/GenBank/DDBJ databases">
        <title>The endosymbiont of the kinetoplastid Bodo saltans is a Paracaedibacter-like alpha-proteobacterium possessing a putative toxin-antitoxin system.</title>
        <authorList>
            <person name="Midha S."/>
            <person name="Rigden D.J."/>
            <person name="Siozios S."/>
            <person name="Hurst G.D.D."/>
            <person name="Jackson A.P."/>
        </authorList>
    </citation>
    <scope>NUCLEOTIDE SEQUENCE [LARGE SCALE GENOMIC DNA]</scope>
    <source>
        <strain evidence="3">Lake Konstanz</strain>
    </source>
</reference>
<dbReference type="RefSeq" id="WP_350331746.1">
    <property type="nucleotide sequence ID" value="NZ_CP054719.1"/>
</dbReference>
<dbReference type="NCBIfam" id="TIGR00251">
    <property type="entry name" value="DUF167 family protein"/>
    <property type="match status" value="1"/>
</dbReference>
<organism evidence="3 4">
    <name type="scientific">Candidatus Bodocaedibacter vickermanii</name>
    <dbReference type="NCBI Taxonomy" id="2741701"/>
    <lineage>
        <taxon>Bacteria</taxon>
        <taxon>Pseudomonadati</taxon>
        <taxon>Pseudomonadota</taxon>
        <taxon>Alphaproteobacteria</taxon>
        <taxon>Holosporales</taxon>
        <taxon>Candidatus Paracaedibacteraceae</taxon>
        <taxon>Candidatus Bodocaedibacter</taxon>
    </lineage>
</organism>
<name>A0A7L9RUF7_9PROT</name>
<keyword evidence="4" id="KW-1185">Reference proteome</keyword>